<sequence length="119" mass="13305">MHRMFEQFSSGYYLGRLYVEPYDGDVPAIHRTDHTHVNERLYAEADLVRLDVPLVMKLDTGHFPVVGDEGVPSGTLAIPRDFAGSNLPDDRDVLLAKPARANELLRYAGYDVDDDAVMA</sequence>
<dbReference type="InterPro" id="IPR043825">
    <property type="entry name" value="DUF5802"/>
</dbReference>
<dbReference type="Proteomes" id="UP000011513">
    <property type="component" value="Unassembled WGS sequence"/>
</dbReference>
<dbReference type="AlphaFoldDB" id="M0DDA6"/>
<comment type="caution">
    <text evidence="1">The sequence shown here is derived from an EMBL/GenBank/DDBJ whole genome shotgun (WGS) entry which is preliminary data.</text>
</comment>
<evidence type="ECO:0000313" key="2">
    <source>
        <dbReference type="Proteomes" id="UP000011513"/>
    </source>
</evidence>
<evidence type="ECO:0000313" key="1">
    <source>
        <dbReference type="EMBL" id="ELZ32798.1"/>
    </source>
</evidence>
<reference evidence="1 2" key="1">
    <citation type="journal article" date="2014" name="PLoS Genet.">
        <title>Phylogenetically driven sequencing of extremely halophilic archaea reveals strategies for static and dynamic osmo-response.</title>
        <authorList>
            <person name="Becker E.A."/>
            <person name="Seitzer P.M."/>
            <person name="Tritt A."/>
            <person name="Larsen D."/>
            <person name="Krusor M."/>
            <person name="Yao A.I."/>
            <person name="Wu D."/>
            <person name="Madern D."/>
            <person name="Eisen J.A."/>
            <person name="Darling A.E."/>
            <person name="Facciotti M.T."/>
        </authorList>
    </citation>
    <scope>NUCLEOTIDE SEQUENCE [LARGE SCALE GENOMIC DNA]</scope>
    <source>
        <strain evidence="1 2">JCM 14848</strain>
    </source>
</reference>
<dbReference type="PATRIC" id="fig|1227487.5.peg.1220"/>
<dbReference type="EMBL" id="AOIV01000010">
    <property type="protein sequence ID" value="ELZ32798.1"/>
    <property type="molecule type" value="Genomic_DNA"/>
</dbReference>
<dbReference type="eggNOG" id="arCOG04781">
    <property type="taxonomic scope" value="Archaea"/>
</dbReference>
<protein>
    <submittedName>
        <fullName evidence="1">Uncharacterized protein</fullName>
    </submittedName>
</protein>
<dbReference type="Pfam" id="PF19118">
    <property type="entry name" value="DUF5802"/>
    <property type="match status" value="1"/>
</dbReference>
<proteinExistence type="predicted"/>
<dbReference type="InParanoid" id="M0DDA6"/>
<organism evidence="1 2">
    <name type="scientific">Halogeometricum pallidum JCM 14848</name>
    <dbReference type="NCBI Taxonomy" id="1227487"/>
    <lineage>
        <taxon>Archaea</taxon>
        <taxon>Methanobacteriati</taxon>
        <taxon>Methanobacteriota</taxon>
        <taxon>Stenosarchaea group</taxon>
        <taxon>Halobacteria</taxon>
        <taxon>Halobacteriales</taxon>
        <taxon>Haloferacaceae</taxon>
        <taxon>Halogeometricum</taxon>
    </lineage>
</organism>
<accession>M0DDA6</accession>
<name>M0DDA6_HALPD</name>
<keyword evidence="2" id="KW-1185">Reference proteome</keyword>
<gene>
    <name evidence="1" type="ORF">C474_05980</name>
</gene>